<accession>A0A1H7LC51</accession>
<dbReference type="PANTHER" id="PTHR43685">
    <property type="entry name" value="GLYCOSYLTRANSFERASE"/>
    <property type="match status" value="1"/>
</dbReference>
<gene>
    <name evidence="2" type="ORF">SAMN05443999_10325</name>
</gene>
<reference evidence="2 3" key="1">
    <citation type="submission" date="2016-10" db="EMBL/GenBank/DDBJ databases">
        <authorList>
            <person name="de Groot N.N."/>
        </authorList>
    </citation>
    <scope>NUCLEOTIDE SEQUENCE [LARGE SCALE GENOMIC DNA]</scope>
    <source>
        <strain evidence="2 3">DSM 100674</strain>
    </source>
</reference>
<dbReference type="InterPro" id="IPR001173">
    <property type="entry name" value="Glyco_trans_2-like"/>
</dbReference>
<dbReference type="STRING" id="1287727.SAMN05443999_10325"/>
<dbReference type="PANTHER" id="PTHR43685:SF2">
    <property type="entry name" value="GLYCOSYLTRANSFERASE 2-LIKE DOMAIN-CONTAINING PROTEIN"/>
    <property type="match status" value="1"/>
</dbReference>
<dbReference type="SUPFAM" id="SSF53448">
    <property type="entry name" value="Nucleotide-diphospho-sugar transferases"/>
    <property type="match status" value="1"/>
</dbReference>
<organism evidence="2 3">
    <name type="scientific">Roseovarius azorensis</name>
    <dbReference type="NCBI Taxonomy" id="1287727"/>
    <lineage>
        <taxon>Bacteria</taxon>
        <taxon>Pseudomonadati</taxon>
        <taxon>Pseudomonadota</taxon>
        <taxon>Alphaproteobacteria</taxon>
        <taxon>Rhodobacterales</taxon>
        <taxon>Roseobacteraceae</taxon>
        <taxon>Roseovarius</taxon>
    </lineage>
</organism>
<dbReference type="AlphaFoldDB" id="A0A1H7LC51"/>
<evidence type="ECO:0000313" key="2">
    <source>
        <dbReference type="EMBL" id="SEK96522.1"/>
    </source>
</evidence>
<name>A0A1H7LC51_9RHOB</name>
<keyword evidence="2" id="KW-0808">Transferase</keyword>
<sequence length="275" mass="31424">MDFTIIIPVFNAGPKINLTIDSLLAQTALAAGTARLNCLVVDGGSTDDTVARVRAYDNPALSVISEPDEGMYDALAKGLARATGDVTGYMPAGETYDPHAFAVVTEVLTRYPQIQWLTGQEVVRNADRQIVGCRVPHPFHQRFFDCGMYGTLLTVLQQESTLWRTDFNRHLDLDRLRTCRLAGDYFLWRSLAQHHPLYVIDTHIGSFTVEPDQLSQQIPGAYRKELRTLRRRPFTWERILVLAYRSYVKCARVRKTARRMICYSFAHNEWRLTRL</sequence>
<dbReference type="RefSeq" id="WP_093033423.1">
    <property type="nucleotide sequence ID" value="NZ_FOAG01000003.1"/>
</dbReference>
<dbReference type="EMBL" id="FOAG01000003">
    <property type="protein sequence ID" value="SEK96522.1"/>
    <property type="molecule type" value="Genomic_DNA"/>
</dbReference>
<evidence type="ECO:0000313" key="3">
    <source>
        <dbReference type="Proteomes" id="UP000199582"/>
    </source>
</evidence>
<proteinExistence type="predicted"/>
<dbReference type="Proteomes" id="UP000199582">
    <property type="component" value="Unassembled WGS sequence"/>
</dbReference>
<dbReference type="GO" id="GO:0016740">
    <property type="term" value="F:transferase activity"/>
    <property type="evidence" value="ECO:0007669"/>
    <property type="project" value="UniProtKB-KW"/>
</dbReference>
<dbReference type="InterPro" id="IPR050834">
    <property type="entry name" value="Glycosyltransf_2"/>
</dbReference>
<dbReference type="Gene3D" id="3.90.550.10">
    <property type="entry name" value="Spore Coat Polysaccharide Biosynthesis Protein SpsA, Chain A"/>
    <property type="match status" value="1"/>
</dbReference>
<dbReference type="InterPro" id="IPR029044">
    <property type="entry name" value="Nucleotide-diphossugar_trans"/>
</dbReference>
<dbReference type="Pfam" id="PF00535">
    <property type="entry name" value="Glycos_transf_2"/>
    <property type="match status" value="1"/>
</dbReference>
<dbReference type="OrthoDB" id="5291101at2"/>
<feature type="domain" description="Glycosyltransferase 2-like" evidence="1">
    <location>
        <begin position="4"/>
        <end position="111"/>
    </location>
</feature>
<keyword evidence="3" id="KW-1185">Reference proteome</keyword>
<protein>
    <submittedName>
        <fullName evidence="2">Glycosyltransferase involved in cell wall bisynthesis</fullName>
    </submittedName>
</protein>
<evidence type="ECO:0000259" key="1">
    <source>
        <dbReference type="Pfam" id="PF00535"/>
    </source>
</evidence>